<organism evidence="3 4">
    <name type="scientific">Rhodamnia argentea</name>
    <dbReference type="NCBI Taxonomy" id="178133"/>
    <lineage>
        <taxon>Eukaryota</taxon>
        <taxon>Viridiplantae</taxon>
        <taxon>Streptophyta</taxon>
        <taxon>Embryophyta</taxon>
        <taxon>Tracheophyta</taxon>
        <taxon>Spermatophyta</taxon>
        <taxon>Magnoliopsida</taxon>
        <taxon>eudicotyledons</taxon>
        <taxon>Gunneridae</taxon>
        <taxon>Pentapetalae</taxon>
        <taxon>rosids</taxon>
        <taxon>malvids</taxon>
        <taxon>Myrtales</taxon>
        <taxon>Myrtaceae</taxon>
        <taxon>Myrtoideae</taxon>
        <taxon>Myrteae</taxon>
        <taxon>Australasian group</taxon>
        <taxon>Rhodamnia</taxon>
    </lineage>
</organism>
<evidence type="ECO:0000313" key="3">
    <source>
        <dbReference type="Proteomes" id="UP000827889"/>
    </source>
</evidence>
<dbReference type="Pfam" id="PF14244">
    <property type="entry name" value="Retrotran_gag_3"/>
    <property type="match status" value="1"/>
</dbReference>
<dbReference type="RefSeq" id="XP_030551316.2">
    <property type="nucleotide sequence ID" value="XM_030695456.2"/>
</dbReference>
<dbReference type="PANTHER" id="PTHR34222:SF40">
    <property type="match status" value="1"/>
</dbReference>
<dbReference type="PANTHER" id="PTHR34222">
    <property type="entry name" value="GAG_PRE-INTEGRS DOMAIN-CONTAINING PROTEIN"/>
    <property type="match status" value="1"/>
</dbReference>
<dbReference type="AlphaFoldDB" id="A0A8B8QVU3"/>
<feature type="compositionally biased region" description="Polar residues" evidence="1">
    <location>
        <begin position="336"/>
        <end position="345"/>
    </location>
</feature>
<feature type="region of interest" description="Disordered" evidence="1">
    <location>
        <begin position="336"/>
        <end position="356"/>
    </location>
</feature>
<dbReference type="KEGG" id="rarg:115755880"/>
<evidence type="ECO:0000313" key="4">
    <source>
        <dbReference type="RefSeq" id="XP_030551316.2"/>
    </source>
</evidence>
<gene>
    <name evidence="4" type="primary">LOC115755880</name>
</gene>
<proteinExistence type="predicted"/>
<feature type="region of interest" description="Disordered" evidence="1">
    <location>
        <begin position="232"/>
        <end position="255"/>
    </location>
</feature>
<sequence length="356" mass="40841">MSDKTSENIPTPSNMQSSEKTPTHTESHPIQITTIKLNGDNFLRWSRSVRMYVRGRGKMGYLIGDKTEPAKTDPTWAVWDAENSTVMTWLVNSMEEEIGANYMCFPYAKELWDSVNQMYSDLGNQFQIYELKLQLSEIRQGDDTVTKYFNVLRRLWQDLDLFNNYEWRSVEDFQHRKEVTEADRIFKFLAGLRNEFDEVRGRILGRQPFPPIGEVFYEVRREESRRSVMLGKPNTEAKAPAGGHSDASALVGSEANVGKLSSTTRRIDEKPRVWCDHCNRPRHTRETCWKIHGKPASSMRGSKMGSRTYPSANEAETNPFSREQIDHLLQLLKSNSVQGKPTASIVQKGADFGEDD</sequence>
<feature type="domain" description="Retrotransposon Copia-like N-terminal" evidence="2">
    <location>
        <begin position="24"/>
        <end position="70"/>
    </location>
</feature>
<evidence type="ECO:0000259" key="2">
    <source>
        <dbReference type="Pfam" id="PF14244"/>
    </source>
</evidence>
<feature type="compositionally biased region" description="Polar residues" evidence="1">
    <location>
        <begin position="308"/>
        <end position="320"/>
    </location>
</feature>
<feature type="region of interest" description="Disordered" evidence="1">
    <location>
        <begin position="294"/>
        <end position="320"/>
    </location>
</feature>
<feature type="compositionally biased region" description="Polar residues" evidence="1">
    <location>
        <begin position="7"/>
        <end position="20"/>
    </location>
</feature>
<reference evidence="4" key="1">
    <citation type="submission" date="2025-08" db="UniProtKB">
        <authorList>
            <consortium name="RefSeq"/>
        </authorList>
    </citation>
    <scope>IDENTIFICATION</scope>
    <source>
        <tissue evidence="4">Leaf</tissue>
    </source>
</reference>
<name>A0A8B8QVU3_9MYRT</name>
<protein>
    <submittedName>
        <fullName evidence="4">Uncharacterized protein LOC115755880</fullName>
    </submittedName>
</protein>
<keyword evidence="3" id="KW-1185">Reference proteome</keyword>
<dbReference type="InterPro" id="IPR029472">
    <property type="entry name" value="Copia-like_N"/>
</dbReference>
<evidence type="ECO:0000256" key="1">
    <source>
        <dbReference type="SAM" id="MobiDB-lite"/>
    </source>
</evidence>
<accession>A0A8B8QVU3</accession>
<feature type="region of interest" description="Disordered" evidence="1">
    <location>
        <begin position="1"/>
        <end position="29"/>
    </location>
</feature>
<dbReference type="GeneID" id="115755880"/>
<dbReference type="Proteomes" id="UP000827889">
    <property type="component" value="Chromosome 5"/>
</dbReference>